<gene>
    <name evidence="4" type="ORF">DKX38_023364</name>
</gene>
<dbReference type="PANTHER" id="PTHR47005:SF5">
    <property type="entry name" value="HEAVY METAL TRANSPORT_DETOXIFICATION SUPERFAMILY PROTEIN"/>
    <property type="match status" value="1"/>
</dbReference>
<evidence type="ECO:0000256" key="2">
    <source>
        <dbReference type="SAM" id="SignalP"/>
    </source>
</evidence>
<evidence type="ECO:0000313" key="4">
    <source>
        <dbReference type="EMBL" id="KAB5519045.1"/>
    </source>
</evidence>
<dbReference type="AlphaFoldDB" id="A0A5N5JPK9"/>
<protein>
    <recommendedName>
        <fullName evidence="3">HMA domain-containing protein</fullName>
    </recommendedName>
</protein>
<accession>A0A5N5JPK9</accession>
<proteinExistence type="predicted"/>
<feature type="domain" description="HMA" evidence="3">
    <location>
        <begin position="9"/>
        <end position="73"/>
    </location>
</feature>
<evidence type="ECO:0000259" key="3">
    <source>
        <dbReference type="PROSITE" id="PS50846"/>
    </source>
</evidence>
<evidence type="ECO:0000313" key="5">
    <source>
        <dbReference type="Proteomes" id="UP000326939"/>
    </source>
</evidence>
<feature type="signal peptide" evidence="2">
    <location>
        <begin position="1"/>
        <end position="18"/>
    </location>
</feature>
<feature type="compositionally biased region" description="Basic and acidic residues" evidence="1">
    <location>
        <begin position="77"/>
        <end position="125"/>
    </location>
</feature>
<name>A0A5N5JPK9_9ROSI</name>
<dbReference type="EMBL" id="VDCV01000016">
    <property type="protein sequence ID" value="KAB5519045.1"/>
    <property type="molecule type" value="Genomic_DNA"/>
</dbReference>
<organism evidence="4 5">
    <name type="scientific">Salix brachista</name>
    <dbReference type="NCBI Taxonomy" id="2182728"/>
    <lineage>
        <taxon>Eukaryota</taxon>
        <taxon>Viridiplantae</taxon>
        <taxon>Streptophyta</taxon>
        <taxon>Embryophyta</taxon>
        <taxon>Tracheophyta</taxon>
        <taxon>Spermatophyta</taxon>
        <taxon>Magnoliopsida</taxon>
        <taxon>eudicotyledons</taxon>
        <taxon>Gunneridae</taxon>
        <taxon>Pentapetalae</taxon>
        <taxon>rosids</taxon>
        <taxon>fabids</taxon>
        <taxon>Malpighiales</taxon>
        <taxon>Salicaceae</taxon>
        <taxon>Saliceae</taxon>
        <taxon>Salix</taxon>
    </lineage>
</organism>
<sequence>MCVLLLLQVTTMVIKVDLECKKCLNKIRKVLSKIPEIQNQIYDTKTGTVTITVVSCCPDKIKNKISCRGGKAVKGIEIKVPKPPEKPKEPEKPKQPEKPKEPEKPKQPGKPKEPEKPKQPEKPKELAAPPPKPTPPPVHQHPPVPVYPSTCCSECYQGFGGGPCYHGYGMPAPHQEIYGRPVYDSWGGGGGYRYAYDDRNQSTCTIM</sequence>
<dbReference type="PROSITE" id="PS50846">
    <property type="entry name" value="HMA_2"/>
    <property type="match status" value="1"/>
</dbReference>
<feature type="region of interest" description="Disordered" evidence="1">
    <location>
        <begin position="77"/>
        <end position="142"/>
    </location>
</feature>
<dbReference type="PANTHER" id="PTHR47005">
    <property type="entry name" value="HEAVY METAL TRANSPORT/DETOXIFICATION SUPERFAMILY PROTEIN"/>
    <property type="match status" value="1"/>
</dbReference>
<keyword evidence="2" id="KW-0732">Signal</keyword>
<dbReference type="InterPro" id="IPR036163">
    <property type="entry name" value="HMA_dom_sf"/>
</dbReference>
<dbReference type="GO" id="GO:0046872">
    <property type="term" value="F:metal ion binding"/>
    <property type="evidence" value="ECO:0007669"/>
    <property type="project" value="InterPro"/>
</dbReference>
<feature type="chain" id="PRO_5024278289" description="HMA domain-containing protein" evidence="2">
    <location>
        <begin position="19"/>
        <end position="207"/>
    </location>
</feature>
<dbReference type="SUPFAM" id="SSF55008">
    <property type="entry name" value="HMA, heavy metal-associated domain"/>
    <property type="match status" value="1"/>
</dbReference>
<dbReference type="Pfam" id="PF00403">
    <property type="entry name" value="HMA"/>
    <property type="match status" value="1"/>
</dbReference>
<reference evidence="5" key="1">
    <citation type="journal article" date="2019" name="Gigascience">
        <title>De novo genome assembly of the endangered Acer yangbiense, a plant species with extremely small populations endemic to Yunnan Province, China.</title>
        <authorList>
            <person name="Yang J."/>
            <person name="Wariss H.M."/>
            <person name="Tao L."/>
            <person name="Zhang R."/>
            <person name="Yun Q."/>
            <person name="Hollingsworth P."/>
            <person name="Dao Z."/>
            <person name="Luo G."/>
            <person name="Guo H."/>
            <person name="Ma Y."/>
            <person name="Sun W."/>
        </authorList>
    </citation>
    <scope>NUCLEOTIDE SEQUENCE [LARGE SCALE GENOMIC DNA]</scope>
    <source>
        <strain evidence="5">cv. br00</strain>
    </source>
</reference>
<comment type="caution">
    <text evidence="4">The sequence shown here is derived from an EMBL/GenBank/DDBJ whole genome shotgun (WGS) entry which is preliminary data.</text>
</comment>
<feature type="compositionally biased region" description="Pro residues" evidence="1">
    <location>
        <begin position="128"/>
        <end position="142"/>
    </location>
</feature>
<evidence type="ECO:0000256" key="1">
    <source>
        <dbReference type="SAM" id="MobiDB-lite"/>
    </source>
</evidence>
<keyword evidence="5" id="KW-1185">Reference proteome</keyword>
<dbReference type="InterPro" id="IPR006121">
    <property type="entry name" value="HMA_dom"/>
</dbReference>
<dbReference type="Gene3D" id="3.30.70.100">
    <property type="match status" value="1"/>
</dbReference>
<dbReference type="Proteomes" id="UP000326939">
    <property type="component" value="Chromosome 16"/>
</dbReference>